<protein>
    <recommendedName>
        <fullName evidence="3">Cytochrome c domain-containing protein</fullName>
    </recommendedName>
</protein>
<proteinExistence type="predicted"/>
<gene>
    <name evidence="1" type="ORF">OMO38_19195</name>
</gene>
<evidence type="ECO:0000313" key="1">
    <source>
        <dbReference type="EMBL" id="MCW3170661.1"/>
    </source>
</evidence>
<comment type="caution">
    <text evidence="1">The sequence shown here is derived from an EMBL/GenBank/DDBJ whole genome shotgun (WGS) entry which is preliminary data.</text>
</comment>
<accession>A0ABT3I3K8</accession>
<evidence type="ECO:0000313" key="2">
    <source>
        <dbReference type="Proteomes" id="UP001163731"/>
    </source>
</evidence>
<name>A0ABT3I3K8_9FLAO</name>
<organism evidence="1 2">
    <name type="scientific">Chryseobacterium kimseyorum</name>
    <dbReference type="NCBI Taxonomy" id="2984028"/>
    <lineage>
        <taxon>Bacteria</taxon>
        <taxon>Pseudomonadati</taxon>
        <taxon>Bacteroidota</taxon>
        <taxon>Flavobacteriia</taxon>
        <taxon>Flavobacteriales</taxon>
        <taxon>Weeksellaceae</taxon>
        <taxon>Chryseobacterium group</taxon>
        <taxon>Chryseobacterium</taxon>
    </lineage>
</organism>
<dbReference type="Proteomes" id="UP001163731">
    <property type="component" value="Unassembled WGS sequence"/>
</dbReference>
<keyword evidence="2" id="KW-1185">Reference proteome</keyword>
<sequence length="225" mass="24448">MGHPWKFIATTDFDSEDYKLTAHEIMSKMSGTVTYFSLDRNIKYQLKILEGNIIEDIASKNGIGPMSSPTCNKCHTADIEEVIVIGGPNTPPNPQTPLPGAGTFNPDNPQDLCVKAAAASAKATQQSKIPKFNIAKQGVLDAYSQNEGEDWVAFGSDDPNSSMDATSVQQLGQNSGNISNSFQYPTADIHNHPDNTPPSAGDVYSMISMYNQHNSFNTRYLVTPN</sequence>
<reference evidence="1" key="1">
    <citation type="submission" date="2022-10" db="EMBL/GenBank/DDBJ databases">
        <title>Chryseobacterium babae sp. nov. isolated from the gut of the beetle Oryctes rhinoceros, and Chryseobacterium kimseyorum sp. nov., isolated from a stick insect rearing cage.</title>
        <authorList>
            <person name="Shelomi M."/>
            <person name="Han C.-J."/>
            <person name="Chen W.-M."/>
            <person name="Chen H.-K."/>
            <person name="Liaw S.-J."/>
            <person name="Muhle E."/>
            <person name="Clermont D."/>
        </authorList>
    </citation>
    <scope>NUCLEOTIDE SEQUENCE</scope>
    <source>
        <strain evidence="1">09-1422</strain>
    </source>
</reference>
<dbReference type="RefSeq" id="WP_264751795.1">
    <property type="nucleotide sequence ID" value="NZ_JAPDHW010000024.1"/>
</dbReference>
<evidence type="ECO:0008006" key="3">
    <source>
        <dbReference type="Google" id="ProtNLM"/>
    </source>
</evidence>
<dbReference type="EMBL" id="JAPDHW010000024">
    <property type="protein sequence ID" value="MCW3170661.1"/>
    <property type="molecule type" value="Genomic_DNA"/>
</dbReference>